<organism evidence="2 3">
    <name type="scientific">Rhodobium orientis</name>
    <dbReference type="NCBI Taxonomy" id="34017"/>
    <lineage>
        <taxon>Bacteria</taxon>
        <taxon>Pseudomonadati</taxon>
        <taxon>Pseudomonadota</taxon>
        <taxon>Alphaproteobacteria</taxon>
        <taxon>Hyphomicrobiales</taxon>
        <taxon>Rhodobiaceae</taxon>
        <taxon>Rhodobium</taxon>
    </lineage>
</organism>
<dbReference type="InterPro" id="IPR029063">
    <property type="entry name" value="SAM-dependent_MTases_sf"/>
</dbReference>
<gene>
    <name evidence="2" type="ORF">CH339_05005</name>
</gene>
<proteinExistence type="predicted"/>
<evidence type="ECO:0000259" key="1">
    <source>
        <dbReference type="Pfam" id="PF13649"/>
    </source>
</evidence>
<evidence type="ECO:0000313" key="3">
    <source>
        <dbReference type="Proteomes" id="UP000249299"/>
    </source>
</evidence>
<comment type="caution">
    <text evidence="2">The sequence shown here is derived from an EMBL/GenBank/DDBJ whole genome shotgun (WGS) entry which is preliminary data.</text>
</comment>
<dbReference type="Pfam" id="PF13649">
    <property type="entry name" value="Methyltransf_25"/>
    <property type="match status" value="1"/>
</dbReference>
<dbReference type="EMBL" id="NPEV01000007">
    <property type="protein sequence ID" value="RAI28766.1"/>
    <property type="molecule type" value="Genomic_DNA"/>
</dbReference>
<dbReference type="AlphaFoldDB" id="A0A327JTD5"/>
<dbReference type="InterPro" id="IPR041698">
    <property type="entry name" value="Methyltransf_25"/>
</dbReference>
<dbReference type="OrthoDB" id="9811589at2"/>
<name>A0A327JTD5_9HYPH</name>
<sequence length="230" mass="26862">MPSLEGAYERHARNCDEQDFWRQVRRTINGQPVPEDQIQMIIREMISLMDLESDDVLLDICCGNGALSTYFWEKCSGGLGIDYSETLIGVAQKYFCDKPSVSYRAGEAIEFLSNEENPERFSKAVIFGSICLFTRENAERLLKITRDRFVNIKRFVIGNVVDRTGMDDFYKPGEYEPGMEDRPDTAIGVWWWPEDFSEMAKRAGWRTEIVKMPEDFYQRHYRFDAILRPM</sequence>
<protein>
    <recommendedName>
        <fullName evidence="1">Methyltransferase domain-containing protein</fullName>
    </recommendedName>
</protein>
<dbReference type="Gene3D" id="3.40.50.150">
    <property type="entry name" value="Vaccinia Virus protein VP39"/>
    <property type="match status" value="1"/>
</dbReference>
<feature type="domain" description="Methyltransferase" evidence="1">
    <location>
        <begin position="58"/>
        <end position="143"/>
    </location>
</feature>
<reference evidence="2 3" key="1">
    <citation type="submission" date="2017-07" db="EMBL/GenBank/DDBJ databases">
        <title>Draft Genome Sequences of Select Purple Nonsulfur Bacteria.</title>
        <authorList>
            <person name="Lasarre B."/>
            <person name="Mckinlay J.B."/>
        </authorList>
    </citation>
    <scope>NUCLEOTIDE SEQUENCE [LARGE SCALE GENOMIC DNA]</scope>
    <source>
        <strain evidence="2 3">DSM 11290</strain>
    </source>
</reference>
<dbReference type="Proteomes" id="UP000249299">
    <property type="component" value="Unassembled WGS sequence"/>
</dbReference>
<keyword evidence="3" id="KW-1185">Reference proteome</keyword>
<dbReference type="RefSeq" id="WP_111433193.1">
    <property type="nucleotide sequence ID" value="NZ_JACIGG010000014.1"/>
</dbReference>
<evidence type="ECO:0000313" key="2">
    <source>
        <dbReference type="EMBL" id="RAI28766.1"/>
    </source>
</evidence>
<dbReference type="SUPFAM" id="SSF53335">
    <property type="entry name" value="S-adenosyl-L-methionine-dependent methyltransferases"/>
    <property type="match status" value="1"/>
</dbReference>
<accession>A0A327JTD5</accession>